<reference evidence="1" key="1">
    <citation type="submission" date="2022-11" db="EMBL/GenBank/DDBJ databases">
        <authorList>
            <person name="Hyden B.L."/>
            <person name="Feng K."/>
            <person name="Yates T."/>
            <person name="Jawdy S."/>
            <person name="Smart L.B."/>
            <person name="Muchero W."/>
        </authorList>
    </citation>
    <scope>NUCLEOTIDE SEQUENCE</scope>
    <source>
        <tissue evidence="1">Shoot tip</tissue>
    </source>
</reference>
<name>A0A9Q0ULD2_SALPP</name>
<sequence>MMGFVCYLHLVLLQNPYYDLHPHHRLHARRGVASILDLTNCKKISLTIYLPLELSSSC</sequence>
<proteinExistence type="predicted"/>
<dbReference type="EMBL" id="JAPFFK010000012">
    <property type="protein sequence ID" value="KAJ6732152.1"/>
    <property type="molecule type" value="Genomic_DNA"/>
</dbReference>
<keyword evidence="2" id="KW-1185">Reference proteome</keyword>
<gene>
    <name evidence="1" type="ORF">OIU79_003301</name>
</gene>
<accession>A0A9Q0ULD2</accession>
<evidence type="ECO:0000313" key="2">
    <source>
        <dbReference type="Proteomes" id="UP001151532"/>
    </source>
</evidence>
<evidence type="ECO:0000313" key="1">
    <source>
        <dbReference type="EMBL" id="KAJ6732152.1"/>
    </source>
</evidence>
<protein>
    <submittedName>
        <fullName evidence="1">Uncharacterized protein</fullName>
    </submittedName>
</protein>
<dbReference type="AlphaFoldDB" id="A0A9Q0ULD2"/>
<comment type="caution">
    <text evidence="1">The sequence shown here is derived from an EMBL/GenBank/DDBJ whole genome shotgun (WGS) entry which is preliminary data.</text>
</comment>
<dbReference type="Proteomes" id="UP001151532">
    <property type="component" value="Chromosome 18"/>
</dbReference>
<organism evidence="1 2">
    <name type="scientific">Salix purpurea</name>
    <name type="common">Purple osier willow</name>
    <dbReference type="NCBI Taxonomy" id="77065"/>
    <lineage>
        <taxon>Eukaryota</taxon>
        <taxon>Viridiplantae</taxon>
        <taxon>Streptophyta</taxon>
        <taxon>Embryophyta</taxon>
        <taxon>Tracheophyta</taxon>
        <taxon>Spermatophyta</taxon>
        <taxon>Magnoliopsida</taxon>
        <taxon>eudicotyledons</taxon>
        <taxon>Gunneridae</taxon>
        <taxon>Pentapetalae</taxon>
        <taxon>rosids</taxon>
        <taxon>fabids</taxon>
        <taxon>Malpighiales</taxon>
        <taxon>Salicaceae</taxon>
        <taxon>Saliceae</taxon>
        <taxon>Salix</taxon>
    </lineage>
</organism>
<reference evidence="1" key="2">
    <citation type="journal article" date="2023" name="Int. J. Mol. Sci.">
        <title>De Novo Assembly and Annotation of 11 Diverse Shrub Willow (Salix) Genomes Reveals Novel Gene Organization in Sex-Linked Regions.</title>
        <authorList>
            <person name="Hyden B."/>
            <person name="Feng K."/>
            <person name="Yates T.B."/>
            <person name="Jawdy S."/>
            <person name="Cereghino C."/>
            <person name="Smart L.B."/>
            <person name="Muchero W."/>
        </authorList>
    </citation>
    <scope>NUCLEOTIDE SEQUENCE</scope>
    <source>
        <tissue evidence="1">Shoot tip</tissue>
    </source>
</reference>